<evidence type="ECO:0000256" key="1">
    <source>
        <dbReference type="SAM" id="MobiDB-lite"/>
    </source>
</evidence>
<dbReference type="RefSeq" id="XP_017786932.1">
    <property type="nucleotide sequence ID" value="XM_017931443.1"/>
</dbReference>
<feature type="compositionally biased region" description="Basic and acidic residues" evidence="1">
    <location>
        <begin position="153"/>
        <end position="174"/>
    </location>
</feature>
<dbReference type="Proteomes" id="UP000695000">
    <property type="component" value="Unplaced"/>
</dbReference>
<name>A0ABM1NJD2_NICVS</name>
<feature type="non-terminal residue" evidence="3">
    <location>
        <position position="233"/>
    </location>
</feature>
<accession>A0ABM1NJD2</accession>
<evidence type="ECO:0000313" key="3">
    <source>
        <dbReference type="RefSeq" id="XP_017786932.1"/>
    </source>
</evidence>
<reference evidence="3" key="1">
    <citation type="submission" date="2025-08" db="UniProtKB">
        <authorList>
            <consortium name="RefSeq"/>
        </authorList>
    </citation>
    <scope>IDENTIFICATION</scope>
    <source>
        <tissue evidence="3">Whole Larva</tissue>
    </source>
</reference>
<feature type="compositionally biased region" description="Basic and acidic residues" evidence="1">
    <location>
        <begin position="95"/>
        <end position="107"/>
    </location>
</feature>
<feature type="compositionally biased region" description="Low complexity" evidence="1">
    <location>
        <begin position="50"/>
        <end position="74"/>
    </location>
</feature>
<sequence>MYVIFPADEVVYLSYGRLIYVPSVPRTAVPQPLQDPASAPQPSSGHSTGSCPSPSIPSTSSSRSFRSTASAPFSNLQPEKAHGEVKKSSSNKELASSKETKQKDTLKVPKLKVPPGKDKRLSYSDFLPVHKCLKPEQQGKRSKTPQVDFDNLFSRREPSHSPEPQRRVTPEKSPTRRKQFFGSAQKPEARVKRTADFGFGMASSESPFRDLTHPHYNELIKGHNGVTFKLIRT</sequence>
<evidence type="ECO:0000313" key="2">
    <source>
        <dbReference type="Proteomes" id="UP000695000"/>
    </source>
</evidence>
<keyword evidence="2" id="KW-1185">Reference proteome</keyword>
<dbReference type="GeneID" id="108569764"/>
<gene>
    <name evidence="3" type="primary">LOC108569764</name>
</gene>
<proteinExistence type="predicted"/>
<feature type="region of interest" description="Disordered" evidence="1">
    <location>
        <begin position="31"/>
        <end position="191"/>
    </location>
</feature>
<protein>
    <submittedName>
        <fullName evidence="3">Serine/arginine repetitive matrix protein 2-like</fullName>
    </submittedName>
</protein>
<feature type="compositionally biased region" description="Polar residues" evidence="1">
    <location>
        <begin position="40"/>
        <end position="49"/>
    </location>
</feature>
<organism evidence="2 3">
    <name type="scientific">Nicrophorus vespilloides</name>
    <name type="common">Boreal carrion beetle</name>
    <dbReference type="NCBI Taxonomy" id="110193"/>
    <lineage>
        <taxon>Eukaryota</taxon>
        <taxon>Metazoa</taxon>
        <taxon>Ecdysozoa</taxon>
        <taxon>Arthropoda</taxon>
        <taxon>Hexapoda</taxon>
        <taxon>Insecta</taxon>
        <taxon>Pterygota</taxon>
        <taxon>Neoptera</taxon>
        <taxon>Endopterygota</taxon>
        <taxon>Coleoptera</taxon>
        <taxon>Polyphaga</taxon>
        <taxon>Staphyliniformia</taxon>
        <taxon>Silphidae</taxon>
        <taxon>Nicrophorinae</taxon>
        <taxon>Nicrophorus</taxon>
    </lineage>
</organism>